<dbReference type="InterPro" id="IPR005119">
    <property type="entry name" value="LysR_subst-bd"/>
</dbReference>
<name>A0A1H8BIB2_9FIRM</name>
<evidence type="ECO:0000256" key="4">
    <source>
        <dbReference type="ARBA" id="ARBA00023163"/>
    </source>
</evidence>
<dbReference type="AlphaFoldDB" id="A0A1H8BIB2"/>
<evidence type="ECO:0000256" key="2">
    <source>
        <dbReference type="ARBA" id="ARBA00023015"/>
    </source>
</evidence>
<dbReference type="InterPro" id="IPR036390">
    <property type="entry name" value="WH_DNA-bd_sf"/>
</dbReference>
<keyword evidence="3 6" id="KW-0238">DNA-binding</keyword>
<gene>
    <name evidence="6" type="ORF">SAMN05216180_1881</name>
</gene>
<evidence type="ECO:0000256" key="1">
    <source>
        <dbReference type="ARBA" id="ARBA00009437"/>
    </source>
</evidence>
<dbReference type="OrthoDB" id="9785745at2"/>
<keyword evidence="2" id="KW-0805">Transcription regulation</keyword>
<dbReference type="FunFam" id="1.10.10.10:FF:000001">
    <property type="entry name" value="LysR family transcriptional regulator"/>
    <property type="match status" value="1"/>
</dbReference>
<dbReference type="PRINTS" id="PR00039">
    <property type="entry name" value="HTHLYSR"/>
</dbReference>
<dbReference type="Pfam" id="PF03466">
    <property type="entry name" value="LysR_substrate"/>
    <property type="match status" value="1"/>
</dbReference>
<evidence type="ECO:0000313" key="7">
    <source>
        <dbReference type="Proteomes" id="UP000199158"/>
    </source>
</evidence>
<keyword evidence="7" id="KW-1185">Reference proteome</keyword>
<comment type="similarity">
    <text evidence="1">Belongs to the LysR transcriptional regulatory family.</text>
</comment>
<feature type="domain" description="HTH lysR-type" evidence="5">
    <location>
        <begin position="1"/>
        <end position="58"/>
    </location>
</feature>
<dbReference type="RefSeq" id="WP_092753869.1">
    <property type="nucleotide sequence ID" value="NZ_FOCG01000001.1"/>
</dbReference>
<keyword evidence="4" id="KW-0804">Transcription</keyword>
<evidence type="ECO:0000313" key="6">
    <source>
        <dbReference type="EMBL" id="SEM81748.1"/>
    </source>
</evidence>
<dbReference type="SUPFAM" id="SSF53850">
    <property type="entry name" value="Periplasmic binding protein-like II"/>
    <property type="match status" value="1"/>
</dbReference>
<dbReference type="InterPro" id="IPR000847">
    <property type="entry name" value="LysR_HTH_N"/>
</dbReference>
<protein>
    <submittedName>
        <fullName evidence="6">DNA-binding transcriptional regulator, LysR family</fullName>
    </submittedName>
</protein>
<proteinExistence type="inferred from homology"/>
<reference evidence="6 7" key="1">
    <citation type="submission" date="2016-10" db="EMBL/GenBank/DDBJ databases">
        <authorList>
            <person name="de Groot N.N."/>
        </authorList>
    </citation>
    <scope>NUCLEOTIDE SEQUENCE [LARGE SCALE GENOMIC DNA]</scope>
    <source>
        <strain evidence="6 7">CGMCC 1.5070</strain>
    </source>
</reference>
<evidence type="ECO:0000256" key="3">
    <source>
        <dbReference type="ARBA" id="ARBA00023125"/>
    </source>
</evidence>
<dbReference type="PANTHER" id="PTHR30126:SF39">
    <property type="entry name" value="HTH-TYPE TRANSCRIPTIONAL REGULATOR CYSL"/>
    <property type="match status" value="1"/>
</dbReference>
<dbReference type="GO" id="GO:0003700">
    <property type="term" value="F:DNA-binding transcription factor activity"/>
    <property type="evidence" value="ECO:0007669"/>
    <property type="project" value="InterPro"/>
</dbReference>
<dbReference type="STRING" id="474960.SAMN05216180_1881"/>
<dbReference type="Pfam" id="PF00126">
    <property type="entry name" value="HTH_1"/>
    <property type="match status" value="1"/>
</dbReference>
<dbReference type="InterPro" id="IPR036388">
    <property type="entry name" value="WH-like_DNA-bd_sf"/>
</dbReference>
<dbReference type="PANTHER" id="PTHR30126">
    <property type="entry name" value="HTH-TYPE TRANSCRIPTIONAL REGULATOR"/>
    <property type="match status" value="1"/>
</dbReference>
<dbReference type="EMBL" id="FOCG01000001">
    <property type="protein sequence ID" value="SEM81748.1"/>
    <property type="molecule type" value="Genomic_DNA"/>
</dbReference>
<dbReference type="PROSITE" id="PS50931">
    <property type="entry name" value="HTH_LYSR"/>
    <property type="match status" value="1"/>
</dbReference>
<dbReference type="Proteomes" id="UP000199158">
    <property type="component" value="Unassembled WGS sequence"/>
</dbReference>
<evidence type="ECO:0000259" key="5">
    <source>
        <dbReference type="PROSITE" id="PS50931"/>
    </source>
</evidence>
<organism evidence="6 7">
    <name type="scientific">Hydrogenoanaerobacterium saccharovorans</name>
    <dbReference type="NCBI Taxonomy" id="474960"/>
    <lineage>
        <taxon>Bacteria</taxon>
        <taxon>Bacillati</taxon>
        <taxon>Bacillota</taxon>
        <taxon>Clostridia</taxon>
        <taxon>Eubacteriales</taxon>
        <taxon>Oscillospiraceae</taxon>
        <taxon>Hydrogenoanaerobacterium</taxon>
    </lineage>
</organism>
<dbReference type="Gene3D" id="1.10.10.10">
    <property type="entry name" value="Winged helix-like DNA-binding domain superfamily/Winged helix DNA-binding domain"/>
    <property type="match status" value="1"/>
</dbReference>
<accession>A0A1H8BIB2</accession>
<dbReference type="GO" id="GO:0000976">
    <property type="term" value="F:transcription cis-regulatory region binding"/>
    <property type="evidence" value="ECO:0007669"/>
    <property type="project" value="TreeGrafter"/>
</dbReference>
<sequence>MTIRHMQIFIAVAKYNNMSVAAKKLYISQPTVSQVIAEIEENYGIKLFERLAKKLYITDAGKQLLGYARSMVALFDEMQHSMNDAAEQKTIKVGATITVGSCVLTEIVNRVEAKQPRMGVQVVIDNTAVIEHMILNSELDVAVVEGTIKSKDIIVKPAINDELVLVCGINHPFNGKDMLLLKDLDGQPFVLREKGSGTREQFEKCLESAGINIYTKWSCHSSDAVLSAVMGGQGLTVISKLLVDELVHQGKLHIIHLEDARFDRTFNLIYHKNKFLSQAINCFIDEVIHN</sequence>
<dbReference type="SUPFAM" id="SSF46785">
    <property type="entry name" value="Winged helix' DNA-binding domain"/>
    <property type="match status" value="1"/>
</dbReference>
<dbReference type="Gene3D" id="3.40.190.290">
    <property type="match status" value="1"/>
</dbReference>